<dbReference type="KEGG" id="mis:MICPUN_99176"/>
<dbReference type="InParanoid" id="C1DZK5"/>
<protein>
    <submittedName>
        <fullName evidence="2">Uncharacterized protein</fullName>
    </submittedName>
</protein>
<dbReference type="RefSeq" id="XP_002499408.1">
    <property type="nucleotide sequence ID" value="XM_002499363.1"/>
</dbReference>
<keyword evidence="1" id="KW-0732">Signal</keyword>
<organism evidence="2 3">
    <name type="scientific">Micromonas commoda (strain RCC299 / NOUM17 / CCMP2709)</name>
    <name type="common">Picoplanktonic green alga</name>
    <dbReference type="NCBI Taxonomy" id="296587"/>
    <lineage>
        <taxon>Eukaryota</taxon>
        <taxon>Viridiplantae</taxon>
        <taxon>Chlorophyta</taxon>
        <taxon>Mamiellophyceae</taxon>
        <taxon>Mamiellales</taxon>
        <taxon>Mamiellaceae</taxon>
        <taxon>Micromonas</taxon>
    </lineage>
</organism>
<feature type="chain" id="PRO_5002906705" evidence="1">
    <location>
        <begin position="21"/>
        <end position="764"/>
    </location>
</feature>
<reference evidence="2 3" key="1">
    <citation type="journal article" date="2009" name="Science">
        <title>Green evolution and dynamic adaptations revealed by genomes of the marine picoeukaryotes Micromonas.</title>
        <authorList>
            <person name="Worden A.Z."/>
            <person name="Lee J.H."/>
            <person name="Mock T."/>
            <person name="Rouze P."/>
            <person name="Simmons M.P."/>
            <person name="Aerts A.L."/>
            <person name="Allen A.E."/>
            <person name="Cuvelier M.L."/>
            <person name="Derelle E."/>
            <person name="Everett M.V."/>
            <person name="Foulon E."/>
            <person name="Grimwood J."/>
            <person name="Gundlach H."/>
            <person name="Henrissat B."/>
            <person name="Napoli C."/>
            <person name="McDonald S.M."/>
            <person name="Parker M.S."/>
            <person name="Rombauts S."/>
            <person name="Salamov A."/>
            <person name="Von Dassow P."/>
            <person name="Badger J.H."/>
            <person name="Coutinho P.M."/>
            <person name="Demir E."/>
            <person name="Dubchak I."/>
            <person name="Gentemann C."/>
            <person name="Eikrem W."/>
            <person name="Gready J.E."/>
            <person name="John U."/>
            <person name="Lanier W."/>
            <person name="Lindquist E.A."/>
            <person name="Lucas S."/>
            <person name="Mayer K.F."/>
            <person name="Moreau H."/>
            <person name="Not F."/>
            <person name="Otillar R."/>
            <person name="Panaud O."/>
            <person name="Pangilinan J."/>
            <person name="Paulsen I."/>
            <person name="Piegu B."/>
            <person name="Poliakov A."/>
            <person name="Robbens S."/>
            <person name="Schmutz J."/>
            <person name="Toulza E."/>
            <person name="Wyss T."/>
            <person name="Zelensky A."/>
            <person name="Zhou K."/>
            <person name="Armbrust E.V."/>
            <person name="Bhattacharya D."/>
            <person name="Goodenough U.W."/>
            <person name="Van de Peer Y."/>
            <person name="Grigoriev I.V."/>
        </authorList>
    </citation>
    <scope>NUCLEOTIDE SEQUENCE [LARGE SCALE GENOMIC DNA]</scope>
    <source>
        <strain evidence="3">RCC299 / NOUM17</strain>
    </source>
</reference>
<proteinExistence type="predicted"/>
<sequence length="764" mass="81749">MRVITLQLTVFLVLCAPVSAQYYPGGYPGDGSSGASPGAACTASSECWNNNPCLGGRCCSFGSYEYECNNDMYGCPSCNSWCQGYKSCTSCGDESYTDPRWGYPNPGQCNACGDNFRLLKGDEADNIHQQSGMCAPVCGADQYLENSVCVAKKKAGEYCWDNYYYGPGYGPGGEEETKRDNPMCASGKCGGPSSNNYMMSMSPYCCADPTCEKPCDQGTGACTTKSMPGEACSTKDDCYGEHACLGGKCCSFTHSEYAQSSNDPYMYMYSYNNERISKCTACGGTDEKDRYGSDRPGQCVSCAAGYRLLTGKETDVNNGWESGVCGPTCNSTSYLDAGMWPMQCVPKTDAGKYCYNPWPYYDPMTASGAANTQPPDNFNTGGFMCKSGLCGGGGANSMSMSMSYSYCSYDPMTGYGGGDQNYCCNDAAKAAGCKKPCDKTTGACTTKSMPGETCASSADCFNDRACIGGRCCAFAACDHTPAAPPPGGYDPMYPGGMYYYEDKQRYRYQSCNQCGDTKAKDHNGLERPGMCTSCGGDERLLIGDPKEESTYWDVGVCAPKCAEGEYFEGGMFKCTAKNKAGTYCWSHYQWDPITGEATDIGGFMCTSGVCGSTVKDPFSHMGYMMGNEYCCNADAVKEVDGQCCGRCKQGSGECLEWETCPAPLSEDMAAAQAAAATIIGSIKDEKKKKKAEKLTTAAIAGEDIHKLAGKLKDSSGEGAIKSFYKNAAIDEKHGAAIATSLDGGWNQFLNPGGRRRLLAQYERR</sequence>
<dbReference type="OMA" id="GLYETCE"/>
<feature type="signal peptide" evidence="1">
    <location>
        <begin position="1"/>
        <end position="20"/>
    </location>
</feature>
<dbReference type="GeneID" id="8240604"/>
<evidence type="ECO:0000313" key="2">
    <source>
        <dbReference type="EMBL" id="ACO60667.1"/>
    </source>
</evidence>
<accession>C1DZK5</accession>
<dbReference type="Proteomes" id="UP000002009">
    <property type="component" value="Chromosome 2"/>
</dbReference>
<gene>
    <name evidence="2" type="ORF">MICPUN_99176</name>
</gene>
<keyword evidence="3" id="KW-1185">Reference proteome</keyword>
<dbReference type="AlphaFoldDB" id="C1DZK5"/>
<evidence type="ECO:0000313" key="3">
    <source>
        <dbReference type="Proteomes" id="UP000002009"/>
    </source>
</evidence>
<evidence type="ECO:0000256" key="1">
    <source>
        <dbReference type="SAM" id="SignalP"/>
    </source>
</evidence>
<dbReference type="EMBL" id="CP001323">
    <property type="protein sequence ID" value="ACO60667.1"/>
    <property type="molecule type" value="Genomic_DNA"/>
</dbReference>
<name>C1DZK5_MICCC</name>